<dbReference type="Pfam" id="PF08445">
    <property type="entry name" value="FR47"/>
    <property type="match status" value="1"/>
</dbReference>
<reference evidence="2 3" key="1">
    <citation type="journal article" date="2021" name="BMC Biol.">
        <title>Horizontally acquired antibacterial genes associated with adaptive radiation of ladybird beetles.</title>
        <authorList>
            <person name="Li H.S."/>
            <person name="Tang X.F."/>
            <person name="Huang Y.H."/>
            <person name="Xu Z.Y."/>
            <person name="Chen M.L."/>
            <person name="Du X.Y."/>
            <person name="Qiu B.Y."/>
            <person name="Chen P.T."/>
            <person name="Zhang W."/>
            <person name="Slipinski A."/>
            <person name="Escalona H.E."/>
            <person name="Waterhouse R.M."/>
            <person name="Zwick A."/>
            <person name="Pang H."/>
        </authorList>
    </citation>
    <scope>NUCLEOTIDE SEQUENCE [LARGE SCALE GENOMIC DNA]</scope>
    <source>
        <strain evidence="2">SYSU2018</strain>
    </source>
</reference>
<dbReference type="EMBL" id="JABFTP020000021">
    <property type="protein sequence ID" value="KAL3268356.1"/>
    <property type="molecule type" value="Genomic_DNA"/>
</dbReference>
<dbReference type="Proteomes" id="UP001516400">
    <property type="component" value="Unassembled WGS sequence"/>
</dbReference>
<protein>
    <recommendedName>
        <fullName evidence="1">N-acetyltransferase domain-containing protein</fullName>
    </recommendedName>
</protein>
<dbReference type="PANTHER" id="PTHR20958">
    <property type="entry name" value="GLYCINE N-ACYLTRANSFERASE-LIKE PROTEIN"/>
    <property type="match status" value="1"/>
</dbReference>
<dbReference type="Gene3D" id="3.40.630.30">
    <property type="match status" value="2"/>
</dbReference>
<feature type="domain" description="N-acetyltransferase" evidence="1">
    <location>
        <begin position="155"/>
        <end position="288"/>
    </location>
</feature>
<dbReference type="PANTHER" id="PTHR20958:SF6">
    <property type="entry name" value="GLYCINE N-ACYLTRANSFERASE-LIKE PROTEIN"/>
    <property type="match status" value="1"/>
</dbReference>
<proteinExistence type="predicted"/>
<evidence type="ECO:0000259" key="1">
    <source>
        <dbReference type="PROSITE" id="PS51186"/>
    </source>
</evidence>
<dbReference type="InterPro" id="IPR000182">
    <property type="entry name" value="GNAT_dom"/>
</dbReference>
<evidence type="ECO:0000313" key="2">
    <source>
        <dbReference type="EMBL" id="KAL3268356.1"/>
    </source>
</evidence>
<comment type="caution">
    <text evidence="2">The sequence shown here is derived from an EMBL/GenBank/DDBJ whole genome shotgun (WGS) entry which is preliminary data.</text>
</comment>
<dbReference type="InterPro" id="IPR053225">
    <property type="entry name" value="Acyl-CoA_N-acyltransferase"/>
</dbReference>
<dbReference type="PROSITE" id="PS51186">
    <property type="entry name" value="GNAT"/>
    <property type="match status" value="1"/>
</dbReference>
<evidence type="ECO:0000313" key="3">
    <source>
        <dbReference type="Proteomes" id="UP001516400"/>
    </source>
</evidence>
<gene>
    <name evidence="2" type="ORF">HHI36_007472</name>
</gene>
<sequence>MNTSASDILVELTIQDMLELKEKYAKVNHAHYVHTMIDLAIKWRQKYRNERITITSPKNSWKTDGSIVILLDAEVTGIFPYSLGTYENVRQGLLETKRIPKEYFSFANIHENYMDIIEEVVEKMNKKIYKKYENFLYEMSIDEAKALEIKCPSGTYIKKLTKEHVGRINDLWPHKYENSDKDIAVYIEYNGGYGLFSKDNELMSWALQGPLGHINLLQTEEKYKGKGYGSIMVQAMAKKIAEDGYIPVATVLVHNTASVSLFNKLGFKIIAKSYFLKIMSFDMYKSLE</sequence>
<dbReference type="AlphaFoldDB" id="A0ABD2MPP4"/>
<organism evidence="2 3">
    <name type="scientific">Cryptolaemus montrouzieri</name>
    <dbReference type="NCBI Taxonomy" id="559131"/>
    <lineage>
        <taxon>Eukaryota</taxon>
        <taxon>Metazoa</taxon>
        <taxon>Ecdysozoa</taxon>
        <taxon>Arthropoda</taxon>
        <taxon>Hexapoda</taxon>
        <taxon>Insecta</taxon>
        <taxon>Pterygota</taxon>
        <taxon>Neoptera</taxon>
        <taxon>Endopterygota</taxon>
        <taxon>Coleoptera</taxon>
        <taxon>Polyphaga</taxon>
        <taxon>Cucujiformia</taxon>
        <taxon>Coccinelloidea</taxon>
        <taxon>Coccinellidae</taxon>
        <taxon>Scymninae</taxon>
        <taxon>Scymnini</taxon>
        <taxon>Cryptolaemus</taxon>
    </lineage>
</organism>
<keyword evidence="3" id="KW-1185">Reference proteome</keyword>
<dbReference type="SUPFAM" id="SSF55729">
    <property type="entry name" value="Acyl-CoA N-acyltransferases (Nat)"/>
    <property type="match status" value="1"/>
</dbReference>
<accession>A0ABD2MPP4</accession>
<dbReference type="InterPro" id="IPR013653">
    <property type="entry name" value="GCN5-like_dom"/>
</dbReference>
<dbReference type="InterPro" id="IPR016181">
    <property type="entry name" value="Acyl_CoA_acyltransferase"/>
</dbReference>
<name>A0ABD2MPP4_9CUCU</name>